<sequence>MLIGSCHGSTGEKKHPKISDIRVHTQKQSIIEYHSSVLAFSFLTPRTRINFCPFQTVLGFFAPDNSPRGLFLILA</sequence>
<proteinExistence type="predicted"/>
<dbReference type="EMBL" id="LLXE01000657">
    <property type="protein sequence ID" value="KUM55757.1"/>
    <property type="molecule type" value="Genomic_DNA"/>
</dbReference>
<reference evidence="1 2" key="1">
    <citation type="submission" date="2015-10" db="EMBL/GenBank/DDBJ databases">
        <title>Genome sequencing of Penicillium freii.</title>
        <authorList>
            <person name="Nguyen H.D."/>
            <person name="Visagie C.M."/>
            <person name="Seifert K.A."/>
        </authorList>
    </citation>
    <scope>NUCLEOTIDE SEQUENCE [LARGE SCALE GENOMIC DNA]</scope>
    <source>
        <strain evidence="1 2">DAOM 242723</strain>
    </source>
</reference>
<gene>
    <name evidence="1" type="ORF">ACN42_g11482</name>
</gene>
<dbReference type="AlphaFoldDB" id="A0A101M8A2"/>
<dbReference type="Proteomes" id="UP000055045">
    <property type="component" value="Unassembled WGS sequence"/>
</dbReference>
<comment type="caution">
    <text evidence="1">The sequence shown here is derived from an EMBL/GenBank/DDBJ whole genome shotgun (WGS) entry which is preliminary data.</text>
</comment>
<keyword evidence="2" id="KW-1185">Reference proteome</keyword>
<evidence type="ECO:0000313" key="2">
    <source>
        <dbReference type="Proteomes" id="UP000055045"/>
    </source>
</evidence>
<protein>
    <submittedName>
        <fullName evidence="1">Uncharacterized protein</fullName>
    </submittedName>
</protein>
<name>A0A101M8A2_PENFR</name>
<evidence type="ECO:0000313" key="1">
    <source>
        <dbReference type="EMBL" id="KUM55757.1"/>
    </source>
</evidence>
<accession>A0A101M8A2</accession>
<organism evidence="1 2">
    <name type="scientific">Penicillium freii</name>
    <dbReference type="NCBI Taxonomy" id="48697"/>
    <lineage>
        <taxon>Eukaryota</taxon>
        <taxon>Fungi</taxon>
        <taxon>Dikarya</taxon>
        <taxon>Ascomycota</taxon>
        <taxon>Pezizomycotina</taxon>
        <taxon>Eurotiomycetes</taxon>
        <taxon>Eurotiomycetidae</taxon>
        <taxon>Eurotiales</taxon>
        <taxon>Aspergillaceae</taxon>
        <taxon>Penicillium</taxon>
    </lineage>
</organism>